<keyword evidence="1" id="KW-0547">Nucleotide-binding</keyword>
<dbReference type="SUPFAM" id="SSF50447">
    <property type="entry name" value="Translation proteins"/>
    <property type="match status" value="1"/>
</dbReference>
<dbReference type="KEGG" id="aace:A0U92_07445"/>
<keyword evidence="5" id="KW-1185">Reference proteome</keyword>
<dbReference type="PANTHER" id="PTHR43721">
    <property type="entry name" value="ELONGATION FACTOR TU-RELATED"/>
    <property type="match status" value="1"/>
</dbReference>
<dbReference type="InterPro" id="IPR004161">
    <property type="entry name" value="EFTu-like_2"/>
</dbReference>
<keyword evidence="1" id="KW-0342">GTP-binding</keyword>
<feature type="domain" description="Glycosyltransferase 2-like" evidence="2">
    <location>
        <begin position="116"/>
        <end position="174"/>
    </location>
</feature>
<dbReference type="InterPro" id="IPR029044">
    <property type="entry name" value="Nucleotide-diphossugar_trans"/>
</dbReference>
<dbReference type="EMBL" id="CP014692">
    <property type="protein sequence ID" value="AQS84641.1"/>
    <property type="molecule type" value="Genomic_DNA"/>
</dbReference>
<dbReference type="AlphaFoldDB" id="A0A1U9KFQ9"/>
<evidence type="ECO:0000313" key="4">
    <source>
        <dbReference type="EMBL" id="AQS84641.1"/>
    </source>
</evidence>
<dbReference type="Pfam" id="PF00535">
    <property type="entry name" value="Glycos_transf_2"/>
    <property type="match status" value="1"/>
</dbReference>
<dbReference type="PANTHER" id="PTHR43721:SF22">
    <property type="entry name" value="ELONGATION FACTOR TU, MITOCHONDRIAL"/>
    <property type="match status" value="1"/>
</dbReference>
<evidence type="ECO:0000256" key="1">
    <source>
        <dbReference type="ARBA" id="ARBA00023134"/>
    </source>
</evidence>
<dbReference type="InterPro" id="IPR009000">
    <property type="entry name" value="Transl_B-barrel_sf"/>
</dbReference>
<dbReference type="GO" id="GO:0005525">
    <property type="term" value="F:GTP binding"/>
    <property type="evidence" value="ECO:0007669"/>
    <property type="project" value="UniProtKB-KW"/>
</dbReference>
<dbReference type="GO" id="GO:0003746">
    <property type="term" value="F:translation elongation factor activity"/>
    <property type="evidence" value="ECO:0007669"/>
    <property type="project" value="TreeGrafter"/>
</dbReference>
<evidence type="ECO:0008006" key="6">
    <source>
        <dbReference type="Google" id="ProtNLM"/>
    </source>
</evidence>
<sequence>MTLLEDGDPEIGENRVKDLMDVVDSYIPQQERLVDRSFLMPTKDVFSISGRGMVVTGRVERGVVSMGDEVEIVDIRPTTKTAVTGVEISRKPLDRGEAGDNLVPSFVARSVKTSSNTGAFIEQAVYSILNQPMGSLEVIIVNDASLGDTREKLLKLPKSGQSCLISQPQNSALSRTHYTSIR</sequence>
<reference evidence="4 5" key="1">
    <citation type="submission" date="2016-03" db="EMBL/GenBank/DDBJ databases">
        <title>Acetic acid bacteria sequencing.</title>
        <authorList>
            <person name="Brandt J."/>
            <person name="Jakob F."/>
            <person name="Vogel R.F."/>
        </authorList>
    </citation>
    <scope>NUCLEOTIDE SEQUENCE [LARGE SCALE GENOMIC DNA]</scope>
    <source>
        <strain evidence="4 5">TMW2.1153</strain>
    </source>
</reference>
<proteinExistence type="predicted"/>
<protein>
    <recommendedName>
        <fullName evidence="6">Translation elongation factor EFTu-like domain-containing protein</fullName>
    </recommendedName>
</protein>
<accession>A0A1U9KFQ9</accession>
<organism evidence="4 5">
    <name type="scientific">Acetobacter aceti</name>
    <dbReference type="NCBI Taxonomy" id="435"/>
    <lineage>
        <taxon>Bacteria</taxon>
        <taxon>Pseudomonadati</taxon>
        <taxon>Pseudomonadota</taxon>
        <taxon>Alphaproteobacteria</taxon>
        <taxon>Acetobacterales</taxon>
        <taxon>Acetobacteraceae</taxon>
        <taxon>Acetobacter</taxon>
        <taxon>Acetobacter subgen. Acetobacter</taxon>
    </lineage>
</organism>
<gene>
    <name evidence="4" type="ORF">A0U92_07445</name>
</gene>
<evidence type="ECO:0000313" key="5">
    <source>
        <dbReference type="Proteomes" id="UP000188937"/>
    </source>
</evidence>
<dbReference type="Pfam" id="PF03144">
    <property type="entry name" value="GTP_EFTU_D2"/>
    <property type="match status" value="1"/>
</dbReference>
<dbReference type="CDD" id="cd00761">
    <property type="entry name" value="Glyco_tranf_GTA_type"/>
    <property type="match status" value="1"/>
</dbReference>
<dbReference type="InterPro" id="IPR001173">
    <property type="entry name" value="Glyco_trans_2-like"/>
</dbReference>
<name>A0A1U9KFQ9_ACEAC</name>
<dbReference type="Gene3D" id="3.90.550.10">
    <property type="entry name" value="Spore Coat Polysaccharide Biosynthesis Protein SpsA, Chain A"/>
    <property type="match status" value="1"/>
</dbReference>
<dbReference type="STRING" id="435.A0U92_07445"/>
<dbReference type="Proteomes" id="UP000188937">
    <property type="component" value="Chromosome"/>
</dbReference>
<dbReference type="InterPro" id="IPR050055">
    <property type="entry name" value="EF-Tu_GTPase"/>
</dbReference>
<evidence type="ECO:0000259" key="3">
    <source>
        <dbReference type="Pfam" id="PF03144"/>
    </source>
</evidence>
<feature type="domain" description="Translation elongation factor EFTu-like" evidence="3">
    <location>
        <begin position="52"/>
        <end position="101"/>
    </location>
</feature>
<dbReference type="Gene3D" id="2.40.30.10">
    <property type="entry name" value="Translation factors"/>
    <property type="match status" value="1"/>
</dbReference>
<evidence type="ECO:0000259" key="2">
    <source>
        <dbReference type="Pfam" id="PF00535"/>
    </source>
</evidence>
<dbReference type="SUPFAM" id="SSF53448">
    <property type="entry name" value="Nucleotide-diphospho-sugar transferases"/>
    <property type="match status" value="1"/>
</dbReference>